<sequence>MTEPAKMRVKEIRIFPIKSIRGMSLPSHRASAVGFEHDRIFMLQRVSDSKNMHVPHFPSMCLFTTEFAPNSEDPDKVLVRFGLDHVFDQPERKLSGNEVLEVPIRPDVAGLKSVEYKLHTSVARGYVMPDEICRWFSERFGFEVRLNYVGLNKREVLGNLNPNAPRTWVGDPDPKKEADKMMSPSGGGWLDGLKAGVGNVLGTVASYSGIDAYKGVDDGLTFTDLAAFLVVNYKSHVDVSGRVQTDIDVEKFRPNIVVDGVDEECGAWSEDYWGEIAIGPEERGTRIAFTSNCARCASVNVDYATGRMHEGPEGQLLKSMQGDRRVDPGFKYSPIFGRYGFLSQKNGQRPEKPITIRVGDEVQITKRNDKRTHFYWPNLGT</sequence>
<evidence type="ECO:0000313" key="2">
    <source>
        <dbReference type="EMBL" id="KAK5942091.1"/>
    </source>
</evidence>
<dbReference type="InterPro" id="IPR005303">
    <property type="entry name" value="MOCOS_middle"/>
</dbReference>
<evidence type="ECO:0000259" key="1">
    <source>
        <dbReference type="PROSITE" id="PS51340"/>
    </source>
</evidence>
<dbReference type="Pfam" id="PF03473">
    <property type="entry name" value="MOSC"/>
    <property type="match status" value="1"/>
</dbReference>
<keyword evidence="3" id="KW-1185">Reference proteome</keyword>
<gene>
    <name evidence="2" type="ORF">PMZ80_006044</name>
</gene>
<dbReference type="Proteomes" id="UP001334248">
    <property type="component" value="Unassembled WGS sequence"/>
</dbReference>
<proteinExistence type="predicted"/>
<dbReference type="GeneID" id="89999493"/>
<reference evidence="2 3" key="1">
    <citation type="journal article" date="2023" name="Res Sq">
        <title>Genomic and morphological characterization of Knufia obscura isolated from the Mars 2020 spacecraft assembly facility.</title>
        <authorList>
            <person name="Chander A.M."/>
            <person name="Teixeira M.M."/>
            <person name="Singh N.K."/>
            <person name="Williams M.P."/>
            <person name="Parker C.W."/>
            <person name="Leo P."/>
            <person name="Stajich J.E."/>
            <person name="Torok T."/>
            <person name="Tighe S."/>
            <person name="Mason C.E."/>
            <person name="Venkateswaran K."/>
        </authorList>
    </citation>
    <scope>NUCLEOTIDE SEQUENCE [LARGE SCALE GENOMIC DNA]</scope>
    <source>
        <strain evidence="2 3">CCFEE 5817</strain>
    </source>
</reference>
<accession>A0ABR0RNA1</accession>
<name>A0ABR0RNA1_9EURO</name>
<evidence type="ECO:0000313" key="3">
    <source>
        <dbReference type="Proteomes" id="UP001334248"/>
    </source>
</evidence>
<dbReference type="RefSeq" id="XP_064730181.1">
    <property type="nucleotide sequence ID" value="XM_064874459.1"/>
</dbReference>
<dbReference type="SUPFAM" id="SSF141673">
    <property type="entry name" value="MOSC N-terminal domain-like"/>
    <property type="match status" value="1"/>
</dbReference>
<dbReference type="Pfam" id="PF03476">
    <property type="entry name" value="MOSC_N"/>
    <property type="match status" value="1"/>
</dbReference>
<comment type="caution">
    <text evidence="2">The sequence shown here is derived from an EMBL/GenBank/DDBJ whole genome shotgun (WGS) entry which is preliminary data.</text>
</comment>
<protein>
    <recommendedName>
        <fullName evidence="1">MOSC domain-containing protein</fullName>
    </recommendedName>
</protein>
<organism evidence="2 3">
    <name type="scientific">Knufia obscura</name>
    <dbReference type="NCBI Taxonomy" id="1635080"/>
    <lineage>
        <taxon>Eukaryota</taxon>
        <taxon>Fungi</taxon>
        <taxon>Dikarya</taxon>
        <taxon>Ascomycota</taxon>
        <taxon>Pezizomycotina</taxon>
        <taxon>Eurotiomycetes</taxon>
        <taxon>Chaetothyriomycetidae</taxon>
        <taxon>Chaetothyriales</taxon>
        <taxon>Trichomeriaceae</taxon>
        <taxon>Knufia</taxon>
    </lineage>
</organism>
<dbReference type="InterPro" id="IPR005302">
    <property type="entry name" value="MoCF_Sase_C"/>
</dbReference>
<dbReference type="PROSITE" id="PS51340">
    <property type="entry name" value="MOSC"/>
    <property type="match status" value="1"/>
</dbReference>
<feature type="domain" description="MOSC" evidence="1">
    <location>
        <begin position="202"/>
        <end position="365"/>
    </location>
</feature>
<dbReference type="EMBL" id="JAVHJV010000006">
    <property type="protein sequence ID" value="KAK5942091.1"/>
    <property type="molecule type" value="Genomic_DNA"/>
</dbReference>